<dbReference type="KEGG" id="sphk:SKP52_18980"/>
<keyword evidence="2" id="KW-1185">Reference proteome</keyword>
<gene>
    <name evidence="1" type="ORF">SKP52_18980</name>
</gene>
<accession>A0A0A7PL15</accession>
<dbReference type="Proteomes" id="UP000030907">
    <property type="component" value="Chromosome"/>
</dbReference>
<organism evidence="1 2">
    <name type="scientific">Sphingopyxis fribergensis</name>
    <dbReference type="NCBI Taxonomy" id="1515612"/>
    <lineage>
        <taxon>Bacteria</taxon>
        <taxon>Pseudomonadati</taxon>
        <taxon>Pseudomonadota</taxon>
        <taxon>Alphaproteobacteria</taxon>
        <taxon>Sphingomonadales</taxon>
        <taxon>Sphingomonadaceae</taxon>
        <taxon>Sphingopyxis</taxon>
    </lineage>
</organism>
<evidence type="ECO:0000313" key="2">
    <source>
        <dbReference type="Proteomes" id="UP000030907"/>
    </source>
</evidence>
<dbReference type="AlphaFoldDB" id="A0A0A7PL15"/>
<name>A0A0A7PL15_9SPHN</name>
<reference evidence="1 2" key="1">
    <citation type="journal article" date="2015" name="Int. J. Syst. Evol. Microbiol.">
        <title>Description of Sphingopyxis fribergensis sp. nov. - a soil bacterium with the ability to degrade styrene and phenylacetic acid.</title>
        <authorList>
            <person name="Oelschlagel M."/>
            <person name="Ruckert C."/>
            <person name="Kalinowski J."/>
            <person name="Schmidt G."/>
            <person name="Schlomann M."/>
            <person name="Tischler D."/>
        </authorList>
    </citation>
    <scope>NUCLEOTIDE SEQUENCE [LARGE SCALE GENOMIC DNA]</scope>
    <source>
        <strain evidence="1 2">Kp5.2</strain>
    </source>
</reference>
<sequence length="109" mass="11545">MRNQTDPYLDIQNRITDQIGALAEALPHRALAQIVRGVDDIRCLARDNGFAAVETLASRLESAVAGGGYRAAILTYLDAMSDAASVPRGPLSSAAQEAWLASVAVRLGH</sequence>
<evidence type="ECO:0000313" key="1">
    <source>
        <dbReference type="EMBL" id="AJA10665.1"/>
    </source>
</evidence>
<dbReference type="HOGENOM" id="CLU_2182247_0_0_5"/>
<dbReference type="STRING" id="1515612.SKP52_18980"/>
<dbReference type="EMBL" id="CP009122">
    <property type="protein sequence ID" value="AJA10665.1"/>
    <property type="molecule type" value="Genomic_DNA"/>
</dbReference>
<protein>
    <submittedName>
        <fullName evidence="1">Uncharacterized protein</fullName>
    </submittedName>
</protein>
<proteinExistence type="predicted"/>
<dbReference type="OrthoDB" id="7449667at2"/>
<dbReference type="RefSeq" id="WP_039577383.1">
    <property type="nucleotide sequence ID" value="NZ_CP009122.1"/>
</dbReference>